<dbReference type="Proteomes" id="UP001494588">
    <property type="component" value="Unassembled WGS sequence"/>
</dbReference>
<protein>
    <submittedName>
        <fullName evidence="1">Uncharacterized protein</fullName>
    </submittedName>
</protein>
<dbReference type="EMBL" id="JAZHGC010000005">
    <property type="protein sequence ID" value="MEM5285451.1"/>
    <property type="molecule type" value="Genomic_DNA"/>
</dbReference>
<name>A0ABU9Q7P5_9BURK</name>
<dbReference type="RefSeq" id="WP_201649766.1">
    <property type="nucleotide sequence ID" value="NZ_CAJHCS010000006.1"/>
</dbReference>
<comment type="caution">
    <text evidence="1">The sequence shown here is derived from an EMBL/GenBank/DDBJ whole genome shotgun (WGS) entry which is preliminary data.</text>
</comment>
<sequence length="91" mass="10790">MNKAIDDVLAEIIHLSADLRRRLSELDRIECKIDEFLTAPWLEDARTIIRTEVMLLRRRKQDLLTKLEALRLDTSELVLIPVLRREELDPR</sequence>
<evidence type="ECO:0000313" key="1">
    <source>
        <dbReference type="EMBL" id="MEM5285451.1"/>
    </source>
</evidence>
<keyword evidence="2" id="KW-1185">Reference proteome</keyword>
<organism evidence="1 2">
    <name type="scientific">Paraburkholderia sabiae</name>
    <dbReference type="NCBI Taxonomy" id="273251"/>
    <lineage>
        <taxon>Bacteria</taxon>
        <taxon>Pseudomonadati</taxon>
        <taxon>Pseudomonadota</taxon>
        <taxon>Betaproteobacteria</taxon>
        <taxon>Burkholderiales</taxon>
        <taxon>Burkholderiaceae</taxon>
        <taxon>Paraburkholderia</taxon>
    </lineage>
</organism>
<proteinExistence type="predicted"/>
<reference evidence="1 2" key="1">
    <citation type="submission" date="2024-01" db="EMBL/GenBank/DDBJ databases">
        <title>The diversity of rhizobia nodulating Mimosa spp. in eleven states of Brazil covering several biomes is determined by host plant, location, and edaphic factors.</title>
        <authorList>
            <person name="Rouws L."/>
            <person name="Barauna A."/>
            <person name="Beukes C."/>
            <person name="De Faria S.M."/>
            <person name="Gross E."/>
            <person name="Dos Reis Junior F.B."/>
            <person name="Simon M."/>
            <person name="Maluk M."/>
            <person name="Odee D.W."/>
            <person name="Kenicer G."/>
            <person name="Young J.P.W."/>
            <person name="Reis V.M."/>
            <person name="Zilli J."/>
            <person name="James E.K."/>
        </authorList>
    </citation>
    <scope>NUCLEOTIDE SEQUENCE [LARGE SCALE GENOMIC DNA]</scope>
    <source>
        <strain evidence="1 2">JPY77</strain>
    </source>
</reference>
<evidence type="ECO:0000313" key="2">
    <source>
        <dbReference type="Proteomes" id="UP001494588"/>
    </source>
</evidence>
<accession>A0ABU9Q7P5</accession>
<gene>
    <name evidence="1" type="ORF">V4C55_07020</name>
</gene>